<dbReference type="Pfam" id="PF00270">
    <property type="entry name" value="DEAD"/>
    <property type="match status" value="1"/>
</dbReference>
<dbReference type="Pfam" id="PF17191">
    <property type="entry name" value="RecG_wedge"/>
    <property type="match status" value="1"/>
</dbReference>
<dbReference type="Gene3D" id="3.40.50.300">
    <property type="entry name" value="P-loop containing nucleotide triphosphate hydrolases"/>
    <property type="match status" value="2"/>
</dbReference>
<keyword evidence="3 15" id="KW-0547">Nucleotide-binding</keyword>
<evidence type="ECO:0000256" key="14">
    <source>
        <dbReference type="ARBA" id="ARBA00048988"/>
    </source>
</evidence>
<dbReference type="Gene3D" id="2.40.50.140">
    <property type="entry name" value="Nucleic acid-binding proteins"/>
    <property type="match status" value="1"/>
</dbReference>
<keyword evidence="10 15" id="KW-0234">DNA repair</keyword>
<dbReference type="PANTHER" id="PTHR47964">
    <property type="entry name" value="ATP-DEPENDENT DNA HELICASE HOMOLOG RECG, CHLOROPLASTIC"/>
    <property type="match status" value="1"/>
</dbReference>
<reference evidence="18 19" key="1">
    <citation type="journal article" date="2024" name="Int. J. Syst. Evol. Microbiol.">
        <title>Clostridium omnivorum sp. nov., isolated from anoxic soil under the treatment of reductive soil disinfestation.</title>
        <authorList>
            <person name="Ueki A."/>
            <person name="Tonouchi A."/>
            <person name="Kaku N."/>
            <person name="Honma S."/>
            <person name="Ueki K."/>
        </authorList>
    </citation>
    <scope>NUCLEOTIDE SEQUENCE [LARGE SCALE GENOMIC DNA]</scope>
    <source>
        <strain evidence="18 19">E14</strain>
    </source>
</reference>
<dbReference type="NCBIfam" id="NF008168">
    <property type="entry name" value="PRK10917.2-2"/>
    <property type="match status" value="1"/>
</dbReference>
<evidence type="ECO:0000256" key="10">
    <source>
        <dbReference type="ARBA" id="ARBA00023204"/>
    </source>
</evidence>
<evidence type="ECO:0000256" key="4">
    <source>
        <dbReference type="ARBA" id="ARBA00022763"/>
    </source>
</evidence>
<dbReference type="GO" id="GO:0004386">
    <property type="term" value="F:helicase activity"/>
    <property type="evidence" value="ECO:0007669"/>
    <property type="project" value="UniProtKB-KW"/>
</dbReference>
<keyword evidence="8" id="KW-0238">DNA-binding</keyword>
<evidence type="ECO:0000256" key="7">
    <source>
        <dbReference type="ARBA" id="ARBA00022840"/>
    </source>
</evidence>
<protein>
    <recommendedName>
        <fullName evidence="2 15">ATP-dependent DNA helicase RecG</fullName>
        <ecNumber evidence="13 15">5.6.2.4</ecNumber>
    </recommendedName>
</protein>
<feature type="domain" description="Helicase C-terminal" evidence="17">
    <location>
        <begin position="461"/>
        <end position="631"/>
    </location>
</feature>
<organism evidence="18 19">
    <name type="scientific">Clostridium omnivorum</name>
    <dbReference type="NCBI Taxonomy" id="1604902"/>
    <lineage>
        <taxon>Bacteria</taxon>
        <taxon>Bacillati</taxon>
        <taxon>Bacillota</taxon>
        <taxon>Clostridia</taxon>
        <taxon>Eubacteriales</taxon>
        <taxon>Clostridiaceae</taxon>
        <taxon>Clostridium</taxon>
    </lineage>
</organism>
<dbReference type="NCBIfam" id="TIGR00643">
    <property type="entry name" value="recG"/>
    <property type="match status" value="1"/>
</dbReference>
<proteinExistence type="inferred from homology"/>
<evidence type="ECO:0000256" key="12">
    <source>
        <dbReference type="ARBA" id="ARBA00034617"/>
    </source>
</evidence>
<dbReference type="RefSeq" id="WP_264852057.1">
    <property type="nucleotide sequence ID" value="NZ_BRXR01000001.1"/>
</dbReference>
<evidence type="ECO:0000256" key="11">
    <source>
        <dbReference type="ARBA" id="ARBA00023235"/>
    </source>
</evidence>
<accession>A0ABQ5NC13</accession>
<comment type="catalytic activity">
    <reaction evidence="12 15">
        <text>Couples ATP hydrolysis with the unwinding of duplex DNA by translocating in the 3'-5' direction.</text>
        <dbReference type="EC" id="5.6.2.4"/>
    </reaction>
</comment>
<evidence type="ECO:0000259" key="17">
    <source>
        <dbReference type="PROSITE" id="PS51194"/>
    </source>
</evidence>
<comment type="catalytic activity">
    <reaction evidence="14 15">
        <text>ATP + H2O = ADP + phosphate + H(+)</text>
        <dbReference type="Rhea" id="RHEA:13065"/>
        <dbReference type="ChEBI" id="CHEBI:15377"/>
        <dbReference type="ChEBI" id="CHEBI:15378"/>
        <dbReference type="ChEBI" id="CHEBI:30616"/>
        <dbReference type="ChEBI" id="CHEBI:43474"/>
        <dbReference type="ChEBI" id="CHEBI:456216"/>
        <dbReference type="EC" id="5.6.2.4"/>
    </reaction>
</comment>
<dbReference type="Proteomes" id="UP001208567">
    <property type="component" value="Unassembled WGS sequence"/>
</dbReference>
<dbReference type="SUPFAM" id="SSF52540">
    <property type="entry name" value="P-loop containing nucleoside triphosphate hydrolases"/>
    <property type="match status" value="2"/>
</dbReference>
<evidence type="ECO:0000313" key="18">
    <source>
        <dbReference type="EMBL" id="GLC32749.1"/>
    </source>
</evidence>
<keyword evidence="5 15" id="KW-0378">Hydrolase</keyword>
<dbReference type="EMBL" id="BRXR01000001">
    <property type="protein sequence ID" value="GLC32749.1"/>
    <property type="molecule type" value="Genomic_DNA"/>
</dbReference>
<evidence type="ECO:0000256" key="6">
    <source>
        <dbReference type="ARBA" id="ARBA00022806"/>
    </source>
</evidence>
<evidence type="ECO:0000256" key="3">
    <source>
        <dbReference type="ARBA" id="ARBA00022741"/>
    </source>
</evidence>
<dbReference type="SMART" id="SM00490">
    <property type="entry name" value="HELICc"/>
    <property type="match status" value="1"/>
</dbReference>
<dbReference type="InterPro" id="IPR045562">
    <property type="entry name" value="RecG_dom3_C"/>
</dbReference>
<evidence type="ECO:0000256" key="9">
    <source>
        <dbReference type="ARBA" id="ARBA00023172"/>
    </source>
</evidence>
<dbReference type="Pfam" id="PF00271">
    <property type="entry name" value="Helicase_C"/>
    <property type="match status" value="1"/>
</dbReference>
<dbReference type="CDD" id="cd17992">
    <property type="entry name" value="DEXHc_RecG"/>
    <property type="match status" value="1"/>
</dbReference>
<dbReference type="InterPro" id="IPR012340">
    <property type="entry name" value="NA-bd_OB-fold"/>
</dbReference>
<sequence length="700" mass="79296">MNLYCSIGSIKGVGPKTEKELNNCGIFTLMDLLLYFPRDYEKVELNNNSLNSSVSDKVMIKCSASAIKSDFRTRTGKTITTVIFNRGKEKIVGKWFNQPYMKNKFVVGRDYILTGKLDSKSKEIVIVNAAVETNCDRYISDSNEVAFSKNESSSLGIDDTNYMVTPKYSLKGALHNSFFIKAISSILSQVKIIENLPDYIIDRYKFCNLDYAVRNIHKPSSFEALLEAKRRLKFQELFTFSLKILMLKDYLNRNCEGIAFKIAPELNDLKEKLPFTLTNAQSLVVRQILLDGKKKTPMNRLVQGDVGSGKTIVAIIAMFNVVKNGYQCALMAPTEILATQHYNEVQKILKGFNVNVKLLCGSLSLKEKQNIKNELSEGLVDIIIGTHALIEDNVEFKNLGMIVTDEQHRFGVMQRSKLFNKGKNVDVLVMTATPIPRTLALYLYGDLDVSIINELPPGRQRIDTTYISKENKSEAYEFALKEIYKGRQIYIVCPLVEDNEDLDLSSVEKLYEELKVNYFSHIQTEILHGKMPSKLKDEIMNRFKSGETKVIISTTVIEVGINVPNATMMIVENAERFGLSQLHQLRGRVGRGEHKSYCILIADIKNKVTKKRMEIMKKSSDGFYIAEEDMKIRGSGDLFGIRQHGVDKLLLSDIVEDIELLKVANTEAKNIILSKNSDDIKVKNEILLKIENSSKLICFN</sequence>
<dbReference type="NCBIfam" id="NF008165">
    <property type="entry name" value="PRK10917.1-3"/>
    <property type="match status" value="1"/>
</dbReference>
<dbReference type="InterPro" id="IPR047112">
    <property type="entry name" value="RecG/Mfd"/>
</dbReference>
<comment type="similarity">
    <text evidence="1 15">Belongs to the helicase family. RecG subfamily.</text>
</comment>
<evidence type="ECO:0000259" key="16">
    <source>
        <dbReference type="PROSITE" id="PS51192"/>
    </source>
</evidence>
<keyword evidence="19" id="KW-1185">Reference proteome</keyword>
<keyword evidence="6 15" id="KW-0347">Helicase</keyword>
<dbReference type="PROSITE" id="PS51194">
    <property type="entry name" value="HELICASE_CTER"/>
    <property type="match status" value="1"/>
</dbReference>
<evidence type="ECO:0000256" key="13">
    <source>
        <dbReference type="ARBA" id="ARBA00034808"/>
    </source>
</evidence>
<evidence type="ECO:0000256" key="8">
    <source>
        <dbReference type="ARBA" id="ARBA00023125"/>
    </source>
</evidence>
<name>A0ABQ5NC13_9CLOT</name>
<evidence type="ECO:0000256" key="5">
    <source>
        <dbReference type="ARBA" id="ARBA00022801"/>
    </source>
</evidence>
<dbReference type="Pfam" id="PF19833">
    <property type="entry name" value="RecG_dom3_C"/>
    <property type="match status" value="1"/>
</dbReference>
<comment type="caution">
    <text evidence="18">The sequence shown here is derived from an EMBL/GenBank/DDBJ whole genome shotgun (WGS) entry which is preliminary data.</text>
</comment>
<dbReference type="InterPro" id="IPR033454">
    <property type="entry name" value="RecG_wedge"/>
</dbReference>
<evidence type="ECO:0000313" key="19">
    <source>
        <dbReference type="Proteomes" id="UP001208567"/>
    </source>
</evidence>
<dbReference type="InterPro" id="IPR027417">
    <property type="entry name" value="P-loop_NTPase"/>
</dbReference>
<dbReference type="InterPro" id="IPR011545">
    <property type="entry name" value="DEAD/DEAH_box_helicase_dom"/>
</dbReference>
<keyword evidence="7 15" id="KW-0067">ATP-binding</keyword>
<gene>
    <name evidence="18" type="primary">recG</name>
    <name evidence="18" type="ORF">bsdE14_41590</name>
</gene>
<dbReference type="EC" id="5.6.2.4" evidence="13 15"/>
<keyword evidence="11" id="KW-0413">Isomerase</keyword>
<dbReference type="SUPFAM" id="SSF50249">
    <property type="entry name" value="Nucleic acid-binding proteins"/>
    <property type="match status" value="1"/>
</dbReference>
<feature type="domain" description="Helicase ATP-binding" evidence="16">
    <location>
        <begin position="291"/>
        <end position="452"/>
    </location>
</feature>
<evidence type="ECO:0000256" key="1">
    <source>
        <dbReference type="ARBA" id="ARBA00007504"/>
    </source>
</evidence>
<dbReference type="SMART" id="SM00487">
    <property type="entry name" value="DEXDc"/>
    <property type="match status" value="1"/>
</dbReference>
<dbReference type="InterPro" id="IPR001650">
    <property type="entry name" value="Helicase_C-like"/>
</dbReference>
<dbReference type="PROSITE" id="PS51192">
    <property type="entry name" value="HELICASE_ATP_BIND_1"/>
    <property type="match status" value="1"/>
</dbReference>
<comment type="function">
    <text evidence="15">Plays a critical role in recombination and DNA repair. Helps process Holliday junction intermediates to mature products by catalyzing branch migration. Has replication fork regression activity, unwinds stalled or blocked replication forks to make a HJ that can be resolved. Has a DNA unwinding activity characteristic of a DNA helicase with 3'-5' polarity.</text>
</comment>
<dbReference type="PANTHER" id="PTHR47964:SF1">
    <property type="entry name" value="ATP-DEPENDENT DNA HELICASE HOMOLOG RECG, CHLOROPLASTIC"/>
    <property type="match status" value="1"/>
</dbReference>
<keyword evidence="9 15" id="KW-0233">DNA recombination</keyword>
<dbReference type="InterPro" id="IPR004609">
    <property type="entry name" value="ATP-dep_DNA_helicase_RecG"/>
</dbReference>
<keyword evidence="4 15" id="KW-0227">DNA damage</keyword>
<dbReference type="InterPro" id="IPR014001">
    <property type="entry name" value="Helicase_ATP-bd"/>
</dbReference>
<evidence type="ECO:0000256" key="15">
    <source>
        <dbReference type="RuleBase" id="RU363016"/>
    </source>
</evidence>
<evidence type="ECO:0000256" key="2">
    <source>
        <dbReference type="ARBA" id="ARBA00017846"/>
    </source>
</evidence>